<dbReference type="EMBL" id="CP001823">
    <property type="protein sequence ID" value="ACZ38538.1"/>
    <property type="molecule type" value="Genomic_DNA"/>
</dbReference>
<dbReference type="STRING" id="479434.Sthe_1102"/>
<dbReference type="Pfam" id="PF00571">
    <property type="entry name" value="CBS"/>
    <property type="match status" value="2"/>
</dbReference>
<evidence type="ECO:0000313" key="5">
    <source>
        <dbReference type="Proteomes" id="UP000002027"/>
    </source>
</evidence>
<gene>
    <name evidence="4" type="ordered locus">Sthe_1102</name>
</gene>
<dbReference type="HOGENOM" id="CLU_040681_9_2_0"/>
<organism evidence="4 5">
    <name type="scientific">Sphaerobacter thermophilus (strain ATCC 49802 / DSM 20745 / KCCM 41009 / NCIMB 13125 / S 6022)</name>
    <dbReference type="NCBI Taxonomy" id="479434"/>
    <lineage>
        <taxon>Bacteria</taxon>
        <taxon>Pseudomonadati</taxon>
        <taxon>Thermomicrobiota</taxon>
        <taxon>Thermomicrobia</taxon>
        <taxon>Sphaerobacterales</taxon>
        <taxon>Sphaerobacterineae</taxon>
        <taxon>Sphaerobacteraceae</taxon>
        <taxon>Sphaerobacter</taxon>
    </lineage>
</organism>
<dbReference type="CDD" id="cd04586">
    <property type="entry name" value="CBS_pair_BON_assoc"/>
    <property type="match status" value="1"/>
</dbReference>
<dbReference type="InParanoid" id="D1C2S1"/>
<dbReference type="PROSITE" id="PS51371">
    <property type="entry name" value="CBS"/>
    <property type="match status" value="2"/>
</dbReference>
<evidence type="ECO:0000256" key="1">
    <source>
        <dbReference type="ARBA" id="ARBA00023122"/>
    </source>
</evidence>
<keyword evidence="5" id="KW-1185">Reference proteome</keyword>
<dbReference type="Gene3D" id="3.10.580.10">
    <property type="entry name" value="CBS-domain"/>
    <property type="match status" value="2"/>
</dbReference>
<dbReference type="InterPro" id="IPR046342">
    <property type="entry name" value="CBS_dom_sf"/>
</dbReference>
<feature type="domain" description="CBS" evidence="3">
    <location>
        <begin position="72"/>
        <end position="128"/>
    </location>
</feature>
<dbReference type="FunCoup" id="D1C2S1">
    <property type="interactions" value="256"/>
</dbReference>
<dbReference type="KEGG" id="sti:Sthe_1102"/>
<dbReference type="PANTHER" id="PTHR43080:SF26">
    <property type="entry name" value="REGULATORY PROTEIN"/>
    <property type="match status" value="1"/>
</dbReference>
<protein>
    <submittedName>
        <fullName evidence="4">Putative signal transduction protein with CBS domains</fullName>
    </submittedName>
</protein>
<reference evidence="5" key="1">
    <citation type="submission" date="2009-11" db="EMBL/GenBank/DDBJ databases">
        <title>The complete chromosome 1 of Sphaerobacter thermophilus DSM 20745.</title>
        <authorList>
            <person name="Lucas S."/>
            <person name="Copeland A."/>
            <person name="Lapidus A."/>
            <person name="Glavina del Rio T."/>
            <person name="Dalin E."/>
            <person name="Tice H."/>
            <person name="Bruce D."/>
            <person name="Goodwin L."/>
            <person name="Pitluck S."/>
            <person name="Kyrpides N."/>
            <person name="Mavromatis K."/>
            <person name="Ivanova N."/>
            <person name="Mikhailova N."/>
            <person name="LaButti K.M."/>
            <person name="Clum A."/>
            <person name="Sun H.I."/>
            <person name="Brettin T."/>
            <person name="Detter J.C."/>
            <person name="Han C."/>
            <person name="Larimer F."/>
            <person name="Land M."/>
            <person name="Hauser L."/>
            <person name="Markowitz V."/>
            <person name="Cheng J.F."/>
            <person name="Hugenholtz P."/>
            <person name="Woyke T."/>
            <person name="Wu D."/>
            <person name="Steenblock K."/>
            <person name="Schneider S."/>
            <person name="Pukall R."/>
            <person name="Goeker M."/>
            <person name="Klenk H.P."/>
            <person name="Eisen J.A."/>
        </authorList>
    </citation>
    <scope>NUCLEOTIDE SEQUENCE [LARGE SCALE GENOMIC DNA]</scope>
    <source>
        <strain evidence="5">ATCC 49802 / DSM 20745 / S 6022</strain>
    </source>
</reference>
<reference evidence="4 5" key="2">
    <citation type="journal article" date="2010" name="Stand. Genomic Sci.">
        <title>Complete genome sequence of Desulfohalobium retbaense type strain (HR(100)).</title>
        <authorList>
            <person name="Spring S."/>
            <person name="Nolan M."/>
            <person name="Lapidus A."/>
            <person name="Glavina Del Rio T."/>
            <person name="Copeland A."/>
            <person name="Tice H."/>
            <person name="Cheng J.F."/>
            <person name="Lucas S."/>
            <person name="Land M."/>
            <person name="Chen F."/>
            <person name="Bruce D."/>
            <person name="Goodwin L."/>
            <person name="Pitluck S."/>
            <person name="Ivanova N."/>
            <person name="Mavromatis K."/>
            <person name="Mikhailova N."/>
            <person name="Pati A."/>
            <person name="Chen A."/>
            <person name="Palaniappan K."/>
            <person name="Hauser L."/>
            <person name="Chang Y.J."/>
            <person name="Jeffries C.D."/>
            <person name="Munk C."/>
            <person name="Kiss H."/>
            <person name="Chain P."/>
            <person name="Han C."/>
            <person name="Brettin T."/>
            <person name="Detter J.C."/>
            <person name="Schuler E."/>
            <person name="Goker M."/>
            <person name="Rohde M."/>
            <person name="Bristow J."/>
            <person name="Eisen J.A."/>
            <person name="Markowitz V."/>
            <person name="Hugenholtz P."/>
            <person name="Kyrpides N.C."/>
            <person name="Klenk H.P."/>
        </authorList>
    </citation>
    <scope>NUCLEOTIDE SEQUENCE [LARGE SCALE GENOMIC DNA]</scope>
    <source>
        <strain evidence="5">ATCC 49802 / DSM 20745 / S 6022</strain>
    </source>
</reference>
<keyword evidence="1 2" id="KW-0129">CBS domain</keyword>
<dbReference type="OrthoDB" id="9790355at2"/>
<accession>D1C2S1</accession>
<dbReference type="InterPro" id="IPR051257">
    <property type="entry name" value="Diverse_CBS-Domain"/>
</dbReference>
<evidence type="ECO:0000259" key="3">
    <source>
        <dbReference type="PROSITE" id="PS51371"/>
    </source>
</evidence>
<dbReference type="PANTHER" id="PTHR43080">
    <property type="entry name" value="CBS DOMAIN-CONTAINING PROTEIN CBSX3, MITOCHONDRIAL"/>
    <property type="match status" value="1"/>
</dbReference>
<feature type="domain" description="CBS" evidence="3">
    <location>
        <begin position="14"/>
        <end position="71"/>
    </location>
</feature>
<dbReference type="InterPro" id="IPR000644">
    <property type="entry name" value="CBS_dom"/>
</dbReference>
<dbReference type="Proteomes" id="UP000002027">
    <property type="component" value="Chromosome 1"/>
</dbReference>
<evidence type="ECO:0000256" key="2">
    <source>
        <dbReference type="PROSITE-ProRule" id="PRU00703"/>
    </source>
</evidence>
<proteinExistence type="predicted"/>
<name>D1C2S1_SPHTD</name>
<dbReference type="eggNOG" id="COG0517">
    <property type="taxonomic scope" value="Bacteria"/>
</dbReference>
<dbReference type="SMART" id="SM00116">
    <property type="entry name" value="CBS"/>
    <property type="match status" value="2"/>
</dbReference>
<dbReference type="AlphaFoldDB" id="D1C2S1"/>
<sequence length="161" mass="17669">MTQTTMEVTVKEIMTPNVITVFPQTGVDEVARLLYAHRISGMPVVDETGALLGIVSEFDVISKKGRTAADIMTRDVISVLEDALAEQVAGILTERNVRRVPVTSEGRLVGIVSRSDLVRLFSITRWACPDCGYFVRGFHRPDACEMCGSTAIELQRDPPGM</sequence>
<dbReference type="RefSeq" id="WP_012871585.1">
    <property type="nucleotide sequence ID" value="NC_013523.1"/>
</dbReference>
<dbReference type="SUPFAM" id="SSF54631">
    <property type="entry name" value="CBS-domain pair"/>
    <property type="match status" value="1"/>
</dbReference>
<evidence type="ECO:0000313" key="4">
    <source>
        <dbReference type="EMBL" id="ACZ38538.1"/>
    </source>
</evidence>